<gene>
    <name evidence="1" type="ORF">KEF85_10780</name>
</gene>
<accession>A0A975R804</accession>
<organism evidence="1 2">
    <name type="scientific">Methylomonas paludis</name>
    <dbReference type="NCBI Taxonomy" id="1173101"/>
    <lineage>
        <taxon>Bacteria</taxon>
        <taxon>Pseudomonadati</taxon>
        <taxon>Pseudomonadota</taxon>
        <taxon>Gammaproteobacteria</taxon>
        <taxon>Methylococcales</taxon>
        <taxon>Methylococcaceae</taxon>
        <taxon>Methylomonas</taxon>
    </lineage>
</organism>
<evidence type="ECO:0000313" key="1">
    <source>
        <dbReference type="EMBL" id="QWF69845.1"/>
    </source>
</evidence>
<dbReference type="AlphaFoldDB" id="A0A975R804"/>
<protein>
    <submittedName>
        <fullName evidence="1">Uncharacterized protein</fullName>
    </submittedName>
</protein>
<dbReference type="EMBL" id="CP073754">
    <property type="protein sequence ID" value="QWF69845.1"/>
    <property type="molecule type" value="Genomic_DNA"/>
</dbReference>
<proteinExistence type="predicted"/>
<dbReference type="RefSeq" id="WP_215580393.1">
    <property type="nucleotide sequence ID" value="NZ_CP073754.1"/>
</dbReference>
<evidence type="ECO:0000313" key="2">
    <source>
        <dbReference type="Proteomes" id="UP000676649"/>
    </source>
</evidence>
<reference evidence="1" key="1">
    <citation type="submission" date="2021-04" db="EMBL/GenBank/DDBJ databases">
        <title>Draft genome sequence data of methanotrophic Methylovulum sp. strain S1L and Methylomonas sp. strain S2AM isolated from boreal lake water columns.</title>
        <authorList>
            <person name="Rissanen A.J."/>
            <person name="Mangayil R."/>
            <person name="Svenning M.M."/>
            <person name="Khanongnuch R."/>
        </authorList>
    </citation>
    <scope>NUCLEOTIDE SEQUENCE</scope>
    <source>
        <strain evidence="1">S2AM</strain>
    </source>
</reference>
<dbReference type="KEGG" id="mpad:KEF85_10780"/>
<name>A0A975R804_9GAMM</name>
<sequence>MKNLFGFLRGPLVVKLAITPDVLAELIEKGQLHATDFKCLDLGSKHIVGKIFLTLAKAKLNNLISG</sequence>
<keyword evidence="2" id="KW-1185">Reference proteome</keyword>
<dbReference type="Proteomes" id="UP000676649">
    <property type="component" value="Chromosome"/>
</dbReference>